<dbReference type="GO" id="GO:0005886">
    <property type="term" value="C:plasma membrane"/>
    <property type="evidence" value="ECO:0007669"/>
    <property type="project" value="UniProtKB-SubCell"/>
</dbReference>
<dbReference type="GO" id="GO:0016887">
    <property type="term" value="F:ATP hydrolysis activity"/>
    <property type="evidence" value="ECO:0007669"/>
    <property type="project" value="InterPro"/>
</dbReference>
<dbReference type="PANTHER" id="PTHR24221:SF654">
    <property type="entry name" value="ATP-BINDING CASSETTE SUB-FAMILY B MEMBER 6"/>
    <property type="match status" value="1"/>
</dbReference>
<accession>A0A8J2VM06</accession>
<dbReference type="InterPro" id="IPR011527">
    <property type="entry name" value="ABC1_TM_dom"/>
</dbReference>
<feature type="transmembrane region" description="Helical" evidence="7">
    <location>
        <begin position="83"/>
        <end position="108"/>
    </location>
</feature>
<dbReference type="CDD" id="cd03253">
    <property type="entry name" value="ABCC_ATM1_transporter"/>
    <property type="match status" value="1"/>
</dbReference>
<gene>
    <name evidence="10" type="ORF">GCM10007276_13880</name>
</gene>
<keyword evidence="11" id="KW-1185">Reference proteome</keyword>
<dbReference type="GO" id="GO:0005524">
    <property type="term" value="F:ATP binding"/>
    <property type="evidence" value="ECO:0007669"/>
    <property type="project" value="UniProtKB-KW"/>
</dbReference>
<dbReference type="InterPro" id="IPR003439">
    <property type="entry name" value="ABC_transporter-like_ATP-bd"/>
</dbReference>
<sequence>MSVSESSRAALRAEQGFIATLFRLWPFMWPHGRGDLRRRIWIAFALLLATKIITVLVPYAFKWATDALALIAEGKAPPLGDSWTAWALATPLIMVLAYGLGRVAMVLLAQVRDGLFAAVALHAVRRLSLKTFEHVHALSLRYHLERRTGALSRVVERGREAIETLVRMAVLTLLPTIVELILVFGILGWQFDWRYVAVVGLTIAAYLVFTYKASEWRIAIRREMNEQDNDANAKAIDSLLNYETVKYFGNEAREASRFDRAMAGYEKSAVKTYTSLAWLNAGQAVIYTIGMTICMVMVASGIRAGTNTVGDFVFINAMLIQLYVPLNFMGTLYREIKQAVTDIEMMFGLLERDPEIKDAPDATPLAIRAGTIRFEDVHFHYNASRPILKGISFEVPAGRTVAIVGPSGAGKSTLSRLLFRFYDIAQGRITIDGQDIRTATQASLRQAIGMVPQDTVLFNDTIRYNIRYGRWDASDDEIEEAARNAQIDHFIRALPQGYEAEVGERGLKLSGGEKQRVAIARTILKSPPILILDEATSALDSHTEKEIQDALERVSRGRTTLVIAHRLSTVVTADEIIVLDAGTIAERGTHGELLARGGLYASLWNRQREADEARARLAQIAEDEAAPNRLPPEFATSD</sequence>
<feature type="domain" description="ABC transporter" evidence="8">
    <location>
        <begin position="372"/>
        <end position="606"/>
    </location>
</feature>
<comment type="subcellular location">
    <subcellularLocation>
        <location evidence="1">Cell membrane</location>
        <topology evidence="1">Multi-pass membrane protein</topology>
    </subcellularLocation>
</comment>
<feature type="transmembrane region" description="Helical" evidence="7">
    <location>
        <begin position="195"/>
        <end position="214"/>
    </location>
</feature>
<dbReference type="InterPro" id="IPR017871">
    <property type="entry name" value="ABC_transporter-like_CS"/>
</dbReference>
<feature type="transmembrane region" description="Helical" evidence="7">
    <location>
        <begin position="40"/>
        <end position="61"/>
    </location>
</feature>
<dbReference type="InterPro" id="IPR036640">
    <property type="entry name" value="ABC1_TM_sf"/>
</dbReference>
<reference evidence="10" key="1">
    <citation type="journal article" date="2014" name="Int. J. Syst. Evol. Microbiol.">
        <title>Complete genome sequence of Corynebacterium casei LMG S-19264T (=DSM 44701T), isolated from a smear-ripened cheese.</title>
        <authorList>
            <consortium name="US DOE Joint Genome Institute (JGI-PGF)"/>
            <person name="Walter F."/>
            <person name="Albersmeier A."/>
            <person name="Kalinowski J."/>
            <person name="Ruckert C."/>
        </authorList>
    </citation>
    <scope>NUCLEOTIDE SEQUENCE</scope>
    <source>
        <strain evidence="10">CCM 7684</strain>
    </source>
</reference>
<evidence type="ECO:0000259" key="8">
    <source>
        <dbReference type="PROSITE" id="PS50893"/>
    </source>
</evidence>
<dbReference type="PROSITE" id="PS00211">
    <property type="entry name" value="ABC_TRANSPORTER_1"/>
    <property type="match status" value="1"/>
</dbReference>
<evidence type="ECO:0000256" key="1">
    <source>
        <dbReference type="ARBA" id="ARBA00004651"/>
    </source>
</evidence>
<dbReference type="InterPro" id="IPR003593">
    <property type="entry name" value="AAA+_ATPase"/>
</dbReference>
<feature type="transmembrane region" description="Helical" evidence="7">
    <location>
        <begin position="312"/>
        <end position="333"/>
    </location>
</feature>
<evidence type="ECO:0000256" key="3">
    <source>
        <dbReference type="ARBA" id="ARBA00022741"/>
    </source>
</evidence>
<evidence type="ECO:0000256" key="7">
    <source>
        <dbReference type="SAM" id="Phobius"/>
    </source>
</evidence>
<evidence type="ECO:0000256" key="5">
    <source>
        <dbReference type="ARBA" id="ARBA00022989"/>
    </source>
</evidence>
<dbReference type="FunFam" id="3.40.50.300:FF:003468">
    <property type="entry name" value="ABC transporter"/>
    <property type="match status" value="1"/>
</dbReference>
<feature type="domain" description="ABC transmembrane type-1" evidence="9">
    <location>
        <begin position="41"/>
        <end position="338"/>
    </location>
</feature>
<evidence type="ECO:0000256" key="2">
    <source>
        <dbReference type="ARBA" id="ARBA00022692"/>
    </source>
</evidence>
<dbReference type="PROSITE" id="PS50893">
    <property type="entry name" value="ABC_TRANSPORTER_2"/>
    <property type="match status" value="1"/>
</dbReference>
<dbReference type="GO" id="GO:0140359">
    <property type="term" value="F:ABC-type transporter activity"/>
    <property type="evidence" value="ECO:0007669"/>
    <property type="project" value="InterPro"/>
</dbReference>
<keyword evidence="5 7" id="KW-1133">Transmembrane helix</keyword>
<dbReference type="Pfam" id="PF00005">
    <property type="entry name" value="ABC_tran"/>
    <property type="match status" value="1"/>
</dbReference>
<name>A0A8J2VM06_9RHOB</name>
<dbReference type="RefSeq" id="WP_188408931.1">
    <property type="nucleotide sequence ID" value="NZ_BMCP01000001.1"/>
</dbReference>
<dbReference type="PROSITE" id="PS50929">
    <property type="entry name" value="ABC_TM1F"/>
    <property type="match status" value="1"/>
</dbReference>
<evidence type="ECO:0000256" key="6">
    <source>
        <dbReference type="ARBA" id="ARBA00023136"/>
    </source>
</evidence>
<dbReference type="SUPFAM" id="SSF52540">
    <property type="entry name" value="P-loop containing nucleoside triphosphate hydrolases"/>
    <property type="match status" value="1"/>
</dbReference>
<dbReference type="EMBL" id="BMCP01000001">
    <property type="protein sequence ID" value="GGE37693.1"/>
    <property type="molecule type" value="Genomic_DNA"/>
</dbReference>
<keyword evidence="6 7" id="KW-0472">Membrane</keyword>
<evidence type="ECO:0000313" key="10">
    <source>
        <dbReference type="EMBL" id="GGE37693.1"/>
    </source>
</evidence>
<organism evidence="10 11">
    <name type="scientific">Agaricicola taiwanensis</name>
    <dbReference type="NCBI Taxonomy" id="591372"/>
    <lineage>
        <taxon>Bacteria</taxon>
        <taxon>Pseudomonadati</taxon>
        <taxon>Pseudomonadota</taxon>
        <taxon>Alphaproteobacteria</taxon>
        <taxon>Rhodobacterales</taxon>
        <taxon>Paracoccaceae</taxon>
        <taxon>Agaricicola</taxon>
    </lineage>
</organism>
<dbReference type="AlphaFoldDB" id="A0A8J2VM06"/>
<keyword evidence="4 10" id="KW-0067">ATP-binding</keyword>
<dbReference type="SUPFAM" id="SSF90123">
    <property type="entry name" value="ABC transporter transmembrane region"/>
    <property type="match status" value="1"/>
</dbReference>
<reference evidence="10" key="2">
    <citation type="submission" date="2020-09" db="EMBL/GenBank/DDBJ databases">
        <authorList>
            <person name="Sun Q."/>
            <person name="Sedlacek I."/>
        </authorList>
    </citation>
    <scope>NUCLEOTIDE SEQUENCE</scope>
    <source>
        <strain evidence="10">CCM 7684</strain>
    </source>
</reference>
<dbReference type="Pfam" id="PF00664">
    <property type="entry name" value="ABC_membrane"/>
    <property type="match status" value="1"/>
</dbReference>
<evidence type="ECO:0000259" key="9">
    <source>
        <dbReference type="PROSITE" id="PS50929"/>
    </source>
</evidence>
<dbReference type="PANTHER" id="PTHR24221">
    <property type="entry name" value="ATP-BINDING CASSETTE SUB-FAMILY B"/>
    <property type="match status" value="1"/>
</dbReference>
<evidence type="ECO:0000256" key="4">
    <source>
        <dbReference type="ARBA" id="ARBA00022840"/>
    </source>
</evidence>
<proteinExistence type="predicted"/>
<dbReference type="SMART" id="SM00382">
    <property type="entry name" value="AAA"/>
    <property type="match status" value="1"/>
</dbReference>
<dbReference type="InterPro" id="IPR027417">
    <property type="entry name" value="P-loop_NTPase"/>
</dbReference>
<dbReference type="Gene3D" id="3.40.50.300">
    <property type="entry name" value="P-loop containing nucleotide triphosphate hydrolases"/>
    <property type="match status" value="1"/>
</dbReference>
<dbReference type="InterPro" id="IPR039421">
    <property type="entry name" value="Type_1_exporter"/>
</dbReference>
<dbReference type="CDD" id="cd18582">
    <property type="entry name" value="ABC_6TM_ATM1_ABCB7"/>
    <property type="match status" value="1"/>
</dbReference>
<feature type="transmembrane region" description="Helical" evidence="7">
    <location>
        <begin position="284"/>
        <end position="306"/>
    </location>
</feature>
<comment type="caution">
    <text evidence="10">The sequence shown here is derived from an EMBL/GenBank/DDBJ whole genome shotgun (WGS) entry which is preliminary data.</text>
</comment>
<feature type="transmembrane region" description="Helical" evidence="7">
    <location>
        <begin position="165"/>
        <end position="189"/>
    </location>
</feature>
<keyword evidence="3" id="KW-0547">Nucleotide-binding</keyword>
<dbReference type="Proteomes" id="UP000602745">
    <property type="component" value="Unassembled WGS sequence"/>
</dbReference>
<evidence type="ECO:0000313" key="11">
    <source>
        <dbReference type="Proteomes" id="UP000602745"/>
    </source>
</evidence>
<keyword evidence="2 7" id="KW-0812">Transmembrane</keyword>
<protein>
    <submittedName>
        <fullName evidence="10">ABC transporter ATP-binding protein/permease</fullName>
    </submittedName>
</protein>
<dbReference type="Gene3D" id="1.20.1560.10">
    <property type="entry name" value="ABC transporter type 1, transmembrane domain"/>
    <property type="match status" value="1"/>
</dbReference>